<proteinExistence type="predicted"/>
<evidence type="ECO:0000313" key="2">
    <source>
        <dbReference type="Proteomes" id="UP000078507"/>
    </source>
</evidence>
<organism evidence="1 2">
    <name type="scientific">Sinorhizobium saheli</name>
    <dbReference type="NCBI Taxonomy" id="36856"/>
    <lineage>
        <taxon>Bacteria</taxon>
        <taxon>Pseudomonadati</taxon>
        <taxon>Pseudomonadota</taxon>
        <taxon>Alphaproteobacteria</taxon>
        <taxon>Hyphomicrobiales</taxon>
        <taxon>Rhizobiaceae</taxon>
        <taxon>Sinorhizobium/Ensifer group</taxon>
        <taxon>Sinorhizobium</taxon>
    </lineage>
</organism>
<keyword evidence="2" id="KW-1185">Reference proteome</keyword>
<name>A0A178YNN4_SINSA</name>
<dbReference type="EMBL" id="LNQB01000058">
    <property type="protein sequence ID" value="OAP49027.1"/>
    <property type="molecule type" value="Genomic_DNA"/>
</dbReference>
<sequence length="77" mass="8603">MSIDNYYQAATQVVRISTDIVTGCKHCGERIDGEQHFAEAINHYIDAHEYKLLHVGAETTRSSEGDLWHSTVAILGK</sequence>
<gene>
    <name evidence="1" type="ORF">ATB98_27265</name>
</gene>
<comment type="caution">
    <text evidence="1">The sequence shown here is derived from an EMBL/GenBank/DDBJ whole genome shotgun (WGS) entry which is preliminary data.</text>
</comment>
<accession>A0A178YNN4</accession>
<dbReference type="Proteomes" id="UP000078507">
    <property type="component" value="Unassembled WGS sequence"/>
</dbReference>
<protein>
    <submittedName>
        <fullName evidence="1">Uncharacterized protein</fullName>
    </submittedName>
</protein>
<evidence type="ECO:0000313" key="1">
    <source>
        <dbReference type="EMBL" id="OAP49027.1"/>
    </source>
</evidence>
<reference evidence="1 2" key="1">
    <citation type="submission" date="2015-11" db="EMBL/GenBank/DDBJ databases">
        <title>Ensifer anhuiense sp. nov., an effective nitrogen fixation bacterium with Glycine soja.</title>
        <authorList>
            <person name="Yan H."/>
            <person name="Chen W."/>
        </authorList>
    </citation>
    <scope>NUCLEOTIDE SEQUENCE [LARGE SCALE GENOMIC DNA]</scope>
    <source>
        <strain evidence="1 2">LMG 7837</strain>
    </source>
</reference>
<dbReference type="AlphaFoldDB" id="A0A178YNN4"/>